<evidence type="ECO:0000313" key="2">
    <source>
        <dbReference type="EMBL" id="GFZ14566.1"/>
    </source>
</evidence>
<accession>A0A7J0GUV6</accession>
<protein>
    <submittedName>
        <fullName evidence="2">Uncharacterized protein</fullName>
    </submittedName>
</protein>
<comment type="caution">
    <text evidence="2">The sequence shown here is derived from an EMBL/GenBank/DDBJ whole genome shotgun (WGS) entry which is preliminary data.</text>
</comment>
<evidence type="ECO:0000313" key="3">
    <source>
        <dbReference type="Proteomes" id="UP000585474"/>
    </source>
</evidence>
<evidence type="ECO:0000256" key="1">
    <source>
        <dbReference type="SAM" id="MobiDB-lite"/>
    </source>
</evidence>
<proteinExistence type="predicted"/>
<organism evidence="2 3">
    <name type="scientific">Actinidia rufa</name>
    <dbReference type="NCBI Taxonomy" id="165716"/>
    <lineage>
        <taxon>Eukaryota</taxon>
        <taxon>Viridiplantae</taxon>
        <taxon>Streptophyta</taxon>
        <taxon>Embryophyta</taxon>
        <taxon>Tracheophyta</taxon>
        <taxon>Spermatophyta</taxon>
        <taxon>Magnoliopsida</taxon>
        <taxon>eudicotyledons</taxon>
        <taxon>Gunneridae</taxon>
        <taxon>Pentapetalae</taxon>
        <taxon>asterids</taxon>
        <taxon>Ericales</taxon>
        <taxon>Actinidiaceae</taxon>
        <taxon>Actinidia</taxon>
    </lineage>
</organism>
<feature type="region of interest" description="Disordered" evidence="1">
    <location>
        <begin position="18"/>
        <end position="39"/>
    </location>
</feature>
<gene>
    <name evidence="2" type="ORF">Acr_24g0007560</name>
</gene>
<sequence>MNSEDAMHDANANANANANDFYSGETAGDSDDANDADYHCIGHDSDDSDHIIFYRHQYGKFDWIGLLLFGTEMTAAY</sequence>
<dbReference type="EMBL" id="BJWL01000024">
    <property type="protein sequence ID" value="GFZ14566.1"/>
    <property type="molecule type" value="Genomic_DNA"/>
</dbReference>
<name>A0A7J0GUV6_9ERIC</name>
<keyword evidence="3" id="KW-1185">Reference proteome</keyword>
<reference evidence="2 3" key="1">
    <citation type="submission" date="2019-07" db="EMBL/GenBank/DDBJ databases">
        <title>De Novo Assembly of kiwifruit Actinidia rufa.</title>
        <authorList>
            <person name="Sugita-Konishi S."/>
            <person name="Sato K."/>
            <person name="Mori E."/>
            <person name="Abe Y."/>
            <person name="Kisaki G."/>
            <person name="Hamano K."/>
            <person name="Suezawa K."/>
            <person name="Otani M."/>
            <person name="Fukuda T."/>
            <person name="Manabe T."/>
            <person name="Gomi K."/>
            <person name="Tabuchi M."/>
            <person name="Akimitsu K."/>
            <person name="Kataoka I."/>
        </authorList>
    </citation>
    <scope>NUCLEOTIDE SEQUENCE [LARGE SCALE GENOMIC DNA]</scope>
    <source>
        <strain evidence="3">cv. Fuchu</strain>
    </source>
</reference>
<dbReference type="AlphaFoldDB" id="A0A7J0GUV6"/>
<dbReference type="Proteomes" id="UP000585474">
    <property type="component" value="Unassembled WGS sequence"/>
</dbReference>